<evidence type="ECO:0000256" key="1">
    <source>
        <dbReference type="ARBA" id="ARBA00022801"/>
    </source>
</evidence>
<dbReference type="RefSeq" id="WP_146864878.1">
    <property type="nucleotide sequence ID" value="NZ_BJTZ01000016.1"/>
</dbReference>
<name>A0A510UJ04_ALIFS</name>
<dbReference type="EMBL" id="BJTZ01000016">
    <property type="protein sequence ID" value="GEK14547.1"/>
    <property type="molecule type" value="Genomic_DNA"/>
</dbReference>
<proteinExistence type="predicted"/>
<feature type="domain" description="Beta-mannosidase-like galactose-binding" evidence="2">
    <location>
        <begin position="42"/>
        <end position="135"/>
    </location>
</feature>
<dbReference type="Pfam" id="PF22666">
    <property type="entry name" value="Glyco_hydro_2_N2"/>
    <property type="match status" value="1"/>
</dbReference>
<protein>
    <submittedName>
        <fullName evidence="3">Beta-galactosidase</fullName>
    </submittedName>
</protein>
<dbReference type="Proteomes" id="UP000321787">
    <property type="component" value="Unassembled WGS sequence"/>
</dbReference>
<dbReference type="GO" id="GO:0004553">
    <property type="term" value="F:hydrolase activity, hydrolyzing O-glycosyl compounds"/>
    <property type="evidence" value="ECO:0007669"/>
    <property type="project" value="UniProtKB-ARBA"/>
</dbReference>
<evidence type="ECO:0000259" key="2">
    <source>
        <dbReference type="Pfam" id="PF22666"/>
    </source>
</evidence>
<dbReference type="AlphaFoldDB" id="A0A510UJ04"/>
<gene>
    <name evidence="3" type="ORF">AFI02nite_25830</name>
</gene>
<evidence type="ECO:0000313" key="4">
    <source>
        <dbReference type="Proteomes" id="UP000321787"/>
    </source>
</evidence>
<organism evidence="3 4">
    <name type="scientific">Aliivibrio fischeri</name>
    <name type="common">Vibrio fischeri</name>
    <dbReference type="NCBI Taxonomy" id="668"/>
    <lineage>
        <taxon>Bacteria</taxon>
        <taxon>Pseudomonadati</taxon>
        <taxon>Pseudomonadota</taxon>
        <taxon>Gammaproteobacteria</taxon>
        <taxon>Vibrionales</taxon>
        <taxon>Vibrionaceae</taxon>
        <taxon>Aliivibrio</taxon>
    </lineage>
</organism>
<dbReference type="InterPro" id="IPR054593">
    <property type="entry name" value="Beta-mannosidase-like_N2"/>
</dbReference>
<sequence>MTINSRIILNNEQALWQLSPLTDTSLLIKDIPIQQGISSAFDELSLLQVEAQEWHLMRYFDVDDSLLNYPAIELVMSGVSRYAEVRINGVAVFDCTEKMTRYRKDIKEYLQVGGNRFEVLFLQEDEDDWLIDDENETKLCDINQAYHRRFGAVQDIDIKEDIGVFGVCFLQPISHLALNHISIEQIWHHGCELKVNVFFQTYKANLISASIKFDGMTLTIPVDVRSDQVSALFQVEAPKYWSDEKNNLDDLYRVEIILDGQLHELEFGLCETENVIHFPL</sequence>
<accession>A0A510UJ04</accession>
<comment type="caution">
    <text evidence="3">The sequence shown here is derived from an EMBL/GenBank/DDBJ whole genome shotgun (WGS) entry which is preliminary data.</text>
</comment>
<dbReference type="InterPro" id="IPR008979">
    <property type="entry name" value="Galactose-bd-like_sf"/>
</dbReference>
<reference evidence="3 4" key="1">
    <citation type="submission" date="2019-07" db="EMBL/GenBank/DDBJ databases">
        <title>Whole genome shotgun sequence of Aliivibrio fischeri NBRC 101058.</title>
        <authorList>
            <person name="Hosoyama A."/>
            <person name="Uohara A."/>
            <person name="Ohji S."/>
            <person name="Ichikawa N."/>
        </authorList>
    </citation>
    <scope>NUCLEOTIDE SEQUENCE [LARGE SCALE GENOMIC DNA]</scope>
    <source>
        <strain evidence="3 4">NBRC 101058</strain>
    </source>
</reference>
<dbReference type="SUPFAM" id="SSF49785">
    <property type="entry name" value="Galactose-binding domain-like"/>
    <property type="match status" value="1"/>
</dbReference>
<dbReference type="Gene3D" id="2.60.120.260">
    <property type="entry name" value="Galactose-binding domain-like"/>
    <property type="match status" value="1"/>
</dbReference>
<keyword evidence="1" id="KW-0378">Hydrolase</keyword>
<evidence type="ECO:0000313" key="3">
    <source>
        <dbReference type="EMBL" id="GEK14547.1"/>
    </source>
</evidence>